<sequence>MTYPPPQSTPTKDVLEVLPFVQRCCTRGEITLTEYYRDWPVILCCEMAMKVGLNLVYKLTTYVTPEGPKRACTLWMTGISFRFIGFHDYVTATIECDVVREALRGLYLNLISVGAVPNGVARLCSRYDMLRPVVLMSIPWFQHMQAKMEDPIFIELKYDNPENAIEEERIMPKLAVFKGYMKKWSERFWTKKTTMRCPSYADLSPLKAMNVLVLAIPNDQFKAVYDNSGWKLGKLLYADMYLPDPDDPQLKRTQLHKALDTPPAAAPHPLVDGIPEEVIAENIPPMQLHDHVDFINGGPVGGVKVAPEPPRIQMRRDPKALERYDTLYVGAERPKDFQVTIRQEERRGLSYLVHNISDRELDPKRAREKEMETVMDILRPSGVHASQVEIVGRVTIESFRGYYKYPSLHIRLLPGAPPIDAQQIHRALQNDRRHSKRGFGVYTKANEEDAGKHDEREKRKKDDRSHRRRSRSRSRSRTRDRSRDRRRNGREFGDRGRNDHTSDSIEVIMDKGPTALRTVQPKFVPDREMCAHRIKKFVTKIAESADCKLMLSHANGPRSVSCQAKMTDIPFMFIGAYGVAVEKTAAENLALVSLMSKMIELGILPEVFIELISSCDEWLEPAFRATTACMNYVKAVLKSPVYAGLLAELAQLEQAGQFFLPPQNPHHEQLTHIFADTIRRFSENHWANTIVIAPGNAPMPEMSTPVKIFHYHSPEARAIREKEKLLKEKEERREKEAKRKEKKRDKDRDRRRRVVAISDDEQERSSASPPMDEEELERETLRKINEREAELERKNKEMERCLELYNRGQMTMDEVMARIKEVDDDLEKQRDEEERRRKKDKKRDREKKSDKPSSRHAETARPKKSAEDACGQRKEHRNPSPPHEDEKRKRHRSRFDMLEEMHTAPSSVAQINPPAQINPAYVPAPSIVQPALATNQIPPQYGMMQQQQQGPTTSYAGYQAYPPVMQAPAGIPQHLPRLPTPPPMPPPGSSANQMMYGRDPIAEMAQHEQQKLAEKMALLKRLHDLDRELGQQPPASSMAPVPVAQNAYPQQHPVMNQPGYFQAIPAQQQYVSPWPAAPTGPANISIIDSDSFATGDKKKIYRESLPDYVPDWCIHLINDREGVTAGYLKKICLAVKDKDELLRLIKEPKTCHVHDITAMPCPFHRHVGLHHKMCAGSLPWSRRVRLADLNGICMDKRVCIKAHQGNCHIDIQKCISCQQPHYIVWCVQRAKQQGLYDV</sequence>
<feature type="region of interest" description="Disordered" evidence="1">
    <location>
        <begin position="729"/>
        <end position="779"/>
    </location>
</feature>
<feature type="non-terminal residue" evidence="2">
    <location>
        <position position="1"/>
    </location>
</feature>
<name>A0AA36CZK7_9BILA</name>
<accession>A0AA36CZK7</accession>
<dbReference type="AlphaFoldDB" id="A0AA36CZK7"/>
<keyword evidence="3" id="KW-1185">Reference proteome</keyword>
<feature type="region of interest" description="Disordered" evidence="1">
    <location>
        <begin position="821"/>
        <end position="891"/>
    </location>
</feature>
<evidence type="ECO:0000313" key="2">
    <source>
        <dbReference type="EMBL" id="CAJ0577180.1"/>
    </source>
</evidence>
<feature type="compositionally biased region" description="Basic residues" evidence="1">
    <location>
        <begin position="836"/>
        <end position="845"/>
    </location>
</feature>
<feature type="compositionally biased region" description="Basic and acidic residues" evidence="1">
    <location>
        <begin position="729"/>
        <end position="748"/>
    </location>
</feature>
<feature type="region of interest" description="Disordered" evidence="1">
    <location>
        <begin position="426"/>
        <end position="505"/>
    </location>
</feature>
<dbReference type="Proteomes" id="UP001177023">
    <property type="component" value="Unassembled WGS sequence"/>
</dbReference>
<proteinExistence type="predicted"/>
<feature type="compositionally biased region" description="Basic and acidic residues" evidence="1">
    <location>
        <begin position="821"/>
        <end position="835"/>
    </location>
</feature>
<comment type="caution">
    <text evidence="2">The sequence shown here is derived from an EMBL/GenBank/DDBJ whole genome shotgun (WGS) entry which is preliminary data.</text>
</comment>
<feature type="compositionally biased region" description="Basic and acidic residues" evidence="1">
    <location>
        <begin position="445"/>
        <end position="465"/>
    </location>
</feature>
<organism evidence="2 3">
    <name type="scientific">Mesorhabditis spiculigera</name>
    <dbReference type="NCBI Taxonomy" id="96644"/>
    <lineage>
        <taxon>Eukaryota</taxon>
        <taxon>Metazoa</taxon>
        <taxon>Ecdysozoa</taxon>
        <taxon>Nematoda</taxon>
        <taxon>Chromadorea</taxon>
        <taxon>Rhabditida</taxon>
        <taxon>Rhabditina</taxon>
        <taxon>Rhabditomorpha</taxon>
        <taxon>Rhabditoidea</taxon>
        <taxon>Rhabditidae</taxon>
        <taxon>Mesorhabditinae</taxon>
        <taxon>Mesorhabditis</taxon>
    </lineage>
</organism>
<protein>
    <submittedName>
        <fullName evidence="2">Uncharacterized protein</fullName>
    </submittedName>
</protein>
<gene>
    <name evidence="2" type="ORF">MSPICULIGERA_LOCUS15458</name>
</gene>
<feature type="compositionally biased region" description="Basic and acidic residues" evidence="1">
    <location>
        <begin position="846"/>
        <end position="873"/>
    </location>
</feature>
<feature type="compositionally biased region" description="Basic and acidic residues" evidence="1">
    <location>
        <begin position="477"/>
        <end position="503"/>
    </location>
</feature>
<evidence type="ECO:0000256" key="1">
    <source>
        <dbReference type="SAM" id="MobiDB-lite"/>
    </source>
</evidence>
<dbReference type="EMBL" id="CATQJA010002648">
    <property type="protein sequence ID" value="CAJ0577180.1"/>
    <property type="molecule type" value="Genomic_DNA"/>
</dbReference>
<reference evidence="2" key="1">
    <citation type="submission" date="2023-06" db="EMBL/GenBank/DDBJ databases">
        <authorList>
            <person name="Delattre M."/>
        </authorList>
    </citation>
    <scope>NUCLEOTIDE SEQUENCE</scope>
    <source>
        <strain evidence="2">AF72</strain>
    </source>
</reference>
<feature type="compositionally biased region" description="Basic residues" evidence="1">
    <location>
        <begin position="466"/>
        <end position="476"/>
    </location>
</feature>
<evidence type="ECO:0000313" key="3">
    <source>
        <dbReference type="Proteomes" id="UP001177023"/>
    </source>
</evidence>